<dbReference type="HOGENOM" id="CLU_2388429_0_0_1"/>
<dbReference type="EMBL" id="GL732626">
    <property type="protein sequence ID" value="EFX70041.1"/>
    <property type="molecule type" value="Genomic_DNA"/>
</dbReference>
<evidence type="ECO:0000256" key="2">
    <source>
        <dbReference type="SAM" id="MobiDB-lite"/>
    </source>
</evidence>
<name>E9HDZ9_DAPPU</name>
<evidence type="ECO:0000256" key="1">
    <source>
        <dbReference type="PROSITE-ProRule" id="PRU00047"/>
    </source>
</evidence>
<evidence type="ECO:0000313" key="5">
    <source>
        <dbReference type="Proteomes" id="UP000000305"/>
    </source>
</evidence>
<dbReference type="GO" id="GO:0008270">
    <property type="term" value="F:zinc ion binding"/>
    <property type="evidence" value="ECO:0007669"/>
    <property type="project" value="UniProtKB-KW"/>
</dbReference>
<sequence>MSRTDSGILLQLIRKLSGAELRPFGKEKKRGCWECGESNHIRAKCRTYKRRLEEEQEERDRKRIRYHERDLRDDNGSRRTDNKDRRRDDRDEKR</sequence>
<feature type="domain" description="CCHC-type" evidence="3">
    <location>
        <begin position="32"/>
        <end position="46"/>
    </location>
</feature>
<protein>
    <recommendedName>
        <fullName evidence="3">CCHC-type domain-containing protein</fullName>
    </recommendedName>
</protein>
<proteinExistence type="predicted"/>
<dbReference type="AlphaFoldDB" id="E9HDZ9"/>
<dbReference type="InterPro" id="IPR001878">
    <property type="entry name" value="Znf_CCHC"/>
</dbReference>
<accession>E9HDZ9</accession>
<dbReference type="SUPFAM" id="SSF57756">
    <property type="entry name" value="Retrovirus zinc finger-like domains"/>
    <property type="match status" value="1"/>
</dbReference>
<keyword evidence="1" id="KW-0863">Zinc-finger</keyword>
<reference evidence="4 5" key="1">
    <citation type="journal article" date="2011" name="Science">
        <title>The ecoresponsive genome of Daphnia pulex.</title>
        <authorList>
            <person name="Colbourne J.K."/>
            <person name="Pfrender M.E."/>
            <person name="Gilbert D."/>
            <person name="Thomas W.K."/>
            <person name="Tucker A."/>
            <person name="Oakley T.H."/>
            <person name="Tokishita S."/>
            <person name="Aerts A."/>
            <person name="Arnold G.J."/>
            <person name="Basu M.K."/>
            <person name="Bauer D.J."/>
            <person name="Caceres C.E."/>
            <person name="Carmel L."/>
            <person name="Casola C."/>
            <person name="Choi J.H."/>
            <person name="Detter J.C."/>
            <person name="Dong Q."/>
            <person name="Dusheyko S."/>
            <person name="Eads B.D."/>
            <person name="Frohlich T."/>
            <person name="Geiler-Samerotte K.A."/>
            <person name="Gerlach D."/>
            <person name="Hatcher P."/>
            <person name="Jogdeo S."/>
            <person name="Krijgsveld J."/>
            <person name="Kriventseva E.V."/>
            <person name="Kultz D."/>
            <person name="Laforsch C."/>
            <person name="Lindquist E."/>
            <person name="Lopez J."/>
            <person name="Manak J.R."/>
            <person name="Muller J."/>
            <person name="Pangilinan J."/>
            <person name="Patwardhan R.P."/>
            <person name="Pitluck S."/>
            <person name="Pritham E.J."/>
            <person name="Rechtsteiner A."/>
            <person name="Rho M."/>
            <person name="Rogozin I.B."/>
            <person name="Sakarya O."/>
            <person name="Salamov A."/>
            <person name="Schaack S."/>
            <person name="Shapiro H."/>
            <person name="Shiga Y."/>
            <person name="Skalitzky C."/>
            <person name="Smith Z."/>
            <person name="Souvorov A."/>
            <person name="Sung W."/>
            <person name="Tang Z."/>
            <person name="Tsuchiya D."/>
            <person name="Tu H."/>
            <person name="Vos H."/>
            <person name="Wang M."/>
            <person name="Wolf Y.I."/>
            <person name="Yamagata H."/>
            <person name="Yamada T."/>
            <person name="Ye Y."/>
            <person name="Shaw J.R."/>
            <person name="Andrews J."/>
            <person name="Crease T.J."/>
            <person name="Tang H."/>
            <person name="Lucas S.M."/>
            <person name="Robertson H.M."/>
            <person name="Bork P."/>
            <person name="Koonin E.V."/>
            <person name="Zdobnov E.M."/>
            <person name="Grigoriev I.V."/>
            <person name="Lynch M."/>
            <person name="Boore J.L."/>
        </authorList>
    </citation>
    <scope>NUCLEOTIDE SEQUENCE [LARGE SCALE GENOMIC DNA]</scope>
</reference>
<dbReference type="InterPro" id="IPR036875">
    <property type="entry name" value="Znf_CCHC_sf"/>
</dbReference>
<keyword evidence="1" id="KW-0862">Zinc</keyword>
<evidence type="ECO:0000313" key="4">
    <source>
        <dbReference type="EMBL" id="EFX70041.1"/>
    </source>
</evidence>
<dbReference type="PROSITE" id="PS50158">
    <property type="entry name" value="ZF_CCHC"/>
    <property type="match status" value="1"/>
</dbReference>
<feature type="region of interest" description="Disordered" evidence="2">
    <location>
        <begin position="55"/>
        <end position="94"/>
    </location>
</feature>
<dbReference type="KEGG" id="dpx:DAPPUDRAFT_257661"/>
<keyword evidence="5" id="KW-1185">Reference proteome</keyword>
<dbReference type="GO" id="GO:0003676">
    <property type="term" value="F:nucleic acid binding"/>
    <property type="evidence" value="ECO:0007669"/>
    <property type="project" value="InterPro"/>
</dbReference>
<keyword evidence="1" id="KW-0479">Metal-binding</keyword>
<dbReference type="Proteomes" id="UP000000305">
    <property type="component" value="Unassembled WGS sequence"/>
</dbReference>
<gene>
    <name evidence="4" type="ORF">DAPPUDRAFT_257661</name>
</gene>
<organism evidence="4 5">
    <name type="scientific">Daphnia pulex</name>
    <name type="common">Water flea</name>
    <dbReference type="NCBI Taxonomy" id="6669"/>
    <lineage>
        <taxon>Eukaryota</taxon>
        <taxon>Metazoa</taxon>
        <taxon>Ecdysozoa</taxon>
        <taxon>Arthropoda</taxon>
        <taxon>Crustacea</taxon>
        <taxon>Branchiopoda</taxon>
        <taxon>Diplostraca</taxon>
        <taxon>Cladocera</taxon>
        <taxon>Anomopoda</taxon>
        <taxon>Daphniidae</taxon>
        <taxon>Daphnia</taxon>
    </lineage>
</organism>
<evidence type="ECO:0000259" key="3">
    <source>
        <dbReference type="PROSITE" id="PS50158"/>
    </source>
</evidence>
<dbReference type="InParanoid" id="E9HDZ9"/>